<dbReference type="EMBL" id="GAMD01002290">
    <property type="protein sequence ID" value="JAA99300.1"/>
    <property type="molecule type" value="mRNA"/>
</dbReference>
<sequence length="96" mass="11188">MHHFHLLSIVCSAEEASRSCSRCRYNTLRNFACFFFSSQLCATIKKGLTCPADKLSPKIKSRSTNSHLLAKARPLCRHLTRHQFYRKTQQEEMKRV</sequence>
<accession>T1DP38</accession>
<name>T1DP38_ANOAQ</name>
<reference evidence="1" key="1">
    <citation type="submission" date="2013-07" db="EMBL/GenBank/DDBJ databases">
        <title>Transcriptome sequencing and developmental regulation of gene expression in Anopheles aquasalis.</title>
        <authorList>
            <consortium name="Brazilian Malaria Network (MCT/CNPq/MS/SCTIE/DECIT/PRONEX 555648/2009-5) and Research Network on Bioactive Molecules from Arthropod Vectors (NAP-MOBIARVE"/>
            <consortium name="University of Sao Paulo)"/>
            <person name="Marinotti O."/>
            <person name="Ribeiro J.M.C."/>
            <person name="Costa-da-Silva A.L."/>
            <person name="Silva M.C.P."/>
            <person name="Lopes A.R."/>
            <person name="Barros M.S."/>
            <person name="Sa-Nunes A."/>
            <person name="Konjin B.B."/>
            <person name="Carvalho E."/>
            <person name="Suesdek L."/>
            <person name="Silva-Neto M.A.C."/>
            <person name="Capurro M.L."/>
        </authorList>
    </citation>
    <scope>NUCLEOTIDE SEQUENCE</scope>
    <source>
        <tissue evidence="1">Whole body</tissue>
    </source>
</reference>
<proteinExistence type="evidence at transcript level"/>
<dbReference type="AlphaFoldDB" id="T1DP38"/>
<organism evidence="1">
    <name type="scientific">Anopheles aquasalis</name>
    <name type="common">Malaria mosquito</name>
    <dbReference type="NCBI Taxonomy" id="42839"/>
    <lineage>
        <taxon>Eukaryota</taxon>
        <taxon>Metazoa</taxon>
        <taxon>Ecdysozoa</taxon>
        <taxon>Arthropoda</taxon>
        <taxon>Hexapoda</taxon>
        <taxon>Insecta</taxon>
        <taxon>Pterygota</taxon>
        <taxon>Neoptera</taxon>
        <taxon>Endopterygota</taxon>
        <taxon>Diptera</taxon>
        <taxon>Nematocera</taxon>
        <taxon>Culicoidea</taxon>
        <taxon>Culicidae</taxon>
        <taxon>Anophelinae</taxon>
        <taxon>Anopheles</taxon>
    </lineage>
</organism>
<evidence type="ECO:0000313" key="1">
    <source>
        <dbReference type="EMBL" id="JAA99300.1"/>
    </source>
</evidence>
<protein>
    <submittedName>
        <fullName evidence="1">Uncharacterized protein</fullName>
    </submittedName>
</protein>